<evidence type="ECO:0000256" key="4">
    <source>
        <dbReference type="ARBA" id="ARBA00022729"/>
    </source>
</evidence>
<dbReference type="Gene3D" id="2.60.120.290">
    <property type="entry name" value="Spermadhesin, CUB domain"/>
    <property type="match status" value="2"/>
</dbReference>
<comment type="caution">
    <text evidence="13">The sequence shown here is derived from an EMBL/GenBank/DDBJ whole genome shotgun (WGS) entry which is preliminary data.</text>
</comment>
<dbReference type="Pfam" id="PF04674">
    <property type="entry name" value="Phi_1"/>
    <property type="match status" value="1"/>
</dbReference>
<dbReference type="EMBL" id="JABCRI010000007">
    <property type="protein sequence ID" value="KAF8403605.1"/>
    <property type="molecule type" value="Genomic_DNA"/>
</dbReference>
<keyword evidence="3" id="KW-0964">Secreted</keyword>
<dbReference type="Proteomes" id="UP000655225">
    <property type="component" value="Unassembled WGS sequence"/>
</dbReference>
<feature type="chain" id="PRO_5032879003" evidence="10">
    <location>
        <begin position="20"/>
        <end position="873"/>
    </location>
</feature>
<accession>A0A834ZDF7</accession>
<feature type="signal peptide" evidence="10">
    <location>
        <begin position="1"/>
        <end position="19"/>
    </location>
</feature>
<dbReference type="InterPro" id="IPR011009">
    <property type="entry name" value="Kinase-like_dom_sf"/>
</dbReference>
<dbReference type="GO" id="GO:0048046">
    <property type="term" value="C:apoplast"/>
    <property type="evidence" value="ECO:0007669"/>
    <property type="project" value="UniProtKB-SubCell"/>
</dbReference>
<keyword evidence="5" id="KW-0547">Nucleotide-binding</keyword>
<evidence type="ECO:0000259" key="11">
    <source>
        <dbReference type="PROSITE" id="PS01180"/>
    </source>
</evidence>
<feature type="domain" description="CUB" evidence="11">
    <location>
        <begin position="438"/>
        <end position="551"/>
    </location>
</feature>
<name>A0A834ZDF7_TETSI</name>
<comment type="subcellular location">
    <subcellularLocation>
        <location evidence="1">Secreted</location>
        <location evidence="1">Extracellular space</location>
        <location evidence="1">Apoplast</location>
    </subcellularLocation>
</comment>
<dbReference type="Pfam" id="PF07714">
    <property type="entry name" value="PK_Tyr_Ser-Thr"/>
    <property type="match status" value="1"/>
</dbReference>
<dbReference type="PROSITE" id="PS01180">
    <property type="entry name" value="CUB"/>
    <property type="match status" value="2"/>
</dbReference>
<evidence type="ECO:0000256" key="3">
    <source>
        <dbReference type="ARBA" id="ARBA00022525"/>
    </source>
</evidence>
<dbReference type="Pfam" id="PF00431">
    <property type="entry name" value="CUB"/>
    <property type="match status" value="2"/>
</dbReference>
<dbReference type="InterPro" id="IPR001245">
    <property type="entry name" value="Ser-Thr/Tyr_kinase_cat_dom"/>
</dbReference>
<dbReference type="Gene3D" id="1.10.510.10">
    <property type="entry name" value="Transferase(Phosphotransferase) domain 1"/>
    <property type="match status" value="1"/>
</dbReference>
<dbReference type="GO" id="GO:0005524">
    <property type="term" value="F:ATP binding"/>
    <property type="evidence" value="ECO:0007669"/>
    <property type="project" value="UniProtKB-KW"/>
</dbReference>
<reference evidence="13 14" key="1">
    <citation type="submission" date="2020-04" db="EMBL/GenBank/DDBJ databases">
        <title>Plant Genome Project.</title>
        <authorList>
            <person name="Zhang R.-G."/>
        </authorList>
    </citation>
    <scope>NUCLEOTIDE SEQUENCE [LARGE SCALE GENOMIC DNA]</scope>
    <source>
        <strain evidence="13">YNK0</strain>
        <tissue evidence="13">Leaf</tissue>
    </source>
</reference>
<keyword evidence="6" id="KW-0067">ATP-binding</keyword>
<feature type="transmembrane region" description="Helical" evidence="9">
    <location>
        <begin position="559"/>
        <end position="585"/>
    </location>
</feature>
<keyword evidence="14" id="KW-1185">Reference proteome</keyword>
<evidence type="ECO:0000256" key="5">
    <source>
        <dbReference type="ARBA" id="ARBA00022741"/>
    </source>
</evidence>
<dbReference type="SUPFAM" id="SSF49854">
    <property type="entry name" value="Spermadhesin, CUB domain"/>
    <property type="match status" value="2"/>
</dbReference>
<dbReference type="PANTHER" id="PTHR27001:SF931">
    <property type="entry name" value="OS11G0664100 PROTEIN"/>
    <property type="match status" value="1"/>
</dbReference>
<comment type="similarity">
    <text evidence="8">Belongs to the EXORDIUM family.</text>
</comment>
<keyword evidence="2" id="KW-0052">Apoplast</keyword>
<dbReference type="PANTHER" id="PTHR27001">
    <property type="entry name" value="OS01G0253100 PROTEIN"/>
    <property type="match status" value="1"/>
</dbReference>
<protein>
    <submittedName>
        <fullName evidence="13">Uncharacterized protein</fullName>
    </submittedName>
</protein>
<evidence type="ECO:0000259" key="12">
    <source>
        <dbReference type="PROSITE" id="PS50011"/>
    </source>
</evidence>
<keyword evidence="4 10" id="KW-0732">Signal</keyword>
<evidence type="ECO:0000256" key="10">
    <source>
        <dbReference type="SAM" id="SignalP"/>
    </source>
</evidence>
<dbReference type="GO" id="GO:0004672">
    <property type="term" value="F:protein kinase activity"/>
    <property type="evidence" value="ECO:0007669"/>
    <property type="project" value="InterPro"/>
</dbReference>
<dbReference type="SUPFAM" id="SSF56112">
    <property type="entry name" value="Protein kinase-like (PK-like)"/>
    <property type="match status" value="1"/>
</dbReference>
<evidence type="ECO:0000256" key="9">
    <source>
        <dbReference type="SAM" id="Phobius"/>
    </source>
</evidence>
<dbReference type="CDD" id="cd00041">
    <property type="entry name" value="CUB"/>
    <property type="match status" value="1"/>
</dbReference>
<dbReference type="GO" id="GO:0005886">
    <property type="term" value="C:plasma membrane"/>
    <property type="evidence" value="ECO:0007669"/>
    <property type="project" value="TreeGrafter"/>
</dbReference>
<dbReference type="InterPro" id="IPR000719">
    <property type="entry name" value="Prot_kinase_dom"/>
</dbReference>
<sequence>MVSLLVTALFLASLPLFSCLSSDEDSFSFTYNGGKIMTQPVTVSLLWFGDGWQKSGREVIGNAINSLTPTRYSVQDSEVPTLGNWWEIIRQYRDSSNVPVTDRVDVGAECFYTGPHLNMTLDQVIRIGSSVFNQTSIDGLGGNLSCTQVFKISENTIYHVMFSKRVMFTDAPEQRELIDMCSGNFEGVKVFEGKMVKMVWARAPQKADDQCSWIFNGPSYLGPPNRDEKIDSLVGYTLAKIAEEVTNRDGRGWSTSDGNGLSVSSVCPILERRVGATLFMDVERKVSFNVVGLNGYRYMVQHIWDKQIKNCALKLSEPCGTDALTVTQPKGYLSAGITVNHTAGLQPYPPNQKCLWNIHYPTAKFISFTLNYMSIAADSDDHLKICKSDKISIGCSTMEPNNGNFKLVGSKAYVHFTSSDHVSTESRGWELSYSAGLCNGKENVYDHDGVIGYNPPTGFSYVEGLSCQWVLHGKPGTLVSLSFTHINTSKDLDFLTVSNSTGQQMATHLSTFSGLYSEPSLPQINLTGEVVITFSTQTDQGTGWSANFYISSPMDRNEFPLLIIIIVLAGVLLVYSLAFISLTLLMRRKLRNRRNTTEKLELIRVEVQGGDNRIGEGPFAIVYRAVLTDESAVAVKSPRERMFRTVLEEEILLKVSSHPNIITLMGYAQDRTGGRLLVFEFMSMGTLSWNLSERGGTLRWEMRLDIALQISSALQLLHMYMKPPIYHGNLISENILLDESCNAKLGGFGTANYCKNDGLNPDMPSEMAEDILSFGLMLVELLRGETLMNIYASDSSEYLDEVNGLLGGQGCLDSRLEIPEEECKIMGLTKLGEIAKWCISSRQRGGGYETSPKIGDVVLSLKQVKQLFCSVSS</sequence>
<organism evidence="13 14">
    <name type="scientific">Tetracentron sinense</name>
    <name type="common">Spur-leaf</name>
    <dbReference type="NCBI Taxonomy" id="13715"/>
    <lineage>
        <taxon>Eukaryota</taxon>
        <taxon>Viridiplantae</taxon>
        <taxon>Streptophyta</taxon>
        <taxon>Embryophyta</taxon>
        <taxon>Tracheophyta</taxon>
        <taxon>Spermatophyta</taxon>
        <taxon>Magnoliopsida</taxon>
        <taxon>Trochodendrales</taxon>
        <taxon>Trochodendraceae</taxon>
        <taxon>Tetracentron</taxon>
    </lineage>
</organism>
<keyword evidence="9" id="KW-0812">Transmembrane</keyword>
<dbReference type="InterPro" id="IPR035914">
    <property type="entry name" value="Sperma_CUB_dom_sf"/>
</dbReference>
<keyword evidence="9" id="KW-1133">Transmembrane helix</keyword>
<dbReference type="PROSITE" id="PS50011">
    <property type="entry name" value="PROTEIN_KINASE_DOM"/>
    <property type="match status" value="1"/>
</dbReference>
<evidence type="ECO:0000256" key="6">
    <source>
        <dbReference type="ARBA" id="ARBA00022840"/>
    </source>
</evidence>
<feature type="domain" description="CUB" evidence="11">
    <location>
        <begin position="319"/>
        <end position="436"/>
    </location>
</feature>
<keyword evidence="7" id="KW-1015">Disulfide bond</keyword>
<dbReference type="InterPro" id="IPR000859">
    <property type="entry name" value="CUB_dom"/>
</dbReference>
<evidence type="ECO:0000313" key="14">
    <source>
        <dbReference type="Proteomes" id="UP000655225"/>
    </source>
</evidence>
<evidence type="ECO:0000313" key="13">
    <source>
        <dbReference type="EMBL" id="KAF8403605.1"/>
    </source>
</evidence>
<evidence type="ECO:0000256" key="7">
    <source>
        <dbReference type="ARBA" id="ARBA00023157"/>
    </source>
</evidence>
<evidence type="ECO:0000256" key="8">
    <source>
        <dbReference type="ARBA" id="ARBA00023591"/>
    </source>
</evidence>
<evidence type="ECO:0000256" key="2">
    <source>
        <dbReference type="ARBA" id="ARBA00022523"/>
    </source>
</evidence>
<dbReference type="OrthoDB" id="1147327at2759"/>
<keyword evidence="9" id="KW-0472">Membrane</keyword>
<dbReference type="OMA" id="YPPNQKC"/>
<gene>
    <name evidence="13" type="ORF">HHK36_011709</name>
</gene>
<proteinExistence type="inferred from homology"/>
<dbReference type="SMART" id="SM00042">
    <property type="entry name" value="CUB"/>
    <property type="match status" value="2"/>
</dbReference>
<dbReference type="AlphaFoldDB" id="A0A834ZDF7"/>
<evidence type="ECO:0000256" key="1">
    <source>
        <dbReference type="ARBA" id="ARBA00004271"/>
    </source>
</evidence>
<dbReference type="InterPro" id="IPR006766">
    <property type="entry name" value="EXORDIUM-like"/>
</dbReference>
<feature type="domain" description="Protein kinase" evidence="12">
    <location>
        <begin position="608"/>
        <end position="873"/>
    </location>
</feature>